<dbReference type="GO" id="GO:0008825">
    <property type="term" value="F:cyclopropane-fatty-acyl-phospholipid synthase activity"/>
    <property type="evidence" value="ECO:0007669"/>
    <property type="project" value="UniProtKB-EC"/>
</dbReference>
<evidence type="ECO:0000256" key="5">
    <source>
        <dbReference type="ARBA" id="ARBA00023098"/>
    </source>
</evidence>
<evidence type="ECO:0000256" key="4">
    <source>
        <dbReference type="ARBA" id="ARBA00022691"/>
    </source>
</evidence>
<evidence type="ECO:0000256" key="6">
    <source>
        <dbReference type="PIRSR" id="PIRSR003085-1"/>
    </source>
</evidence>
<dbReference type="Pfam" id="PF02353">
    <property type="entry name" value="CMAS"/>
    <property type="match status" value="1"/>
</dbReference>
<dbReference type="RefSeq" id="WP_045363498.1">
    <property type="nucleotide sequence ID" value="NZ_AP014648.1"/>
</dbReference>
<dbReference type="AlphaFoldDB" id="A0A0A8JXW0"/>
<dbReference type="CDD" id="cd02440">
    <property type="entry name" value="AdoMet_MTases"/>
    <property type="match status" value="1"/>
</dbReference>
<dbReference type="GO" id="GO:0032259">
    <property type="term" value="P:methylation"/>
    <property type="evidence" value="ECO:0007669"/>
    <property type="project" value="UniProtKB-KW"/>
</dbReference>
<proteinExistence type="inferred from homology"/>
<dbReference type="KEGG" id="mcg:GL4_0168"/>
<keyword evidence="3 7" id="KW-0808">Transferase</keyword>
<dbReference type="InterPro" id="IPR050723">
    <property type="entry name" value="CFA/CMAS"/>
</dbReference>
<gene>
    <name evidence="7" type="ORF">GL4_0168</name>
</gene>
<keyword evidence="2 7" id="KW-0489">Methyltransferase</keyword>
<dbReference type="SUPFAM" id="SSF53335">
    <property type="entry name" value="S-adenosyl-L-methionine-dependent methyltransferases"/>
    <property type="match status" value="1"/>
</dbReference>
<dbReference type="Gene3D" id="3.40.50.150">
    <property type="entry name" value="Vaccinia Virus protein VP39"/>
    <property type="match status" value="1"/>
</dbReference>
<keyword evidence="4" id="KW-0949">S-adenosyl-L-methionine</keyword>
<dbReference type="EC" id="2.1.1.79" evidence="7"/>
<dbReference type="InterPro" id="IPR003333">
    <property type="entry name" value="CMAS"/>
</dbReference>
<reference evidence="7 8" key="1">
    <citation type="submission" date="2014-09" db="EMBL/GenBank/DDBJ databases">
        <title>Genome sequencing of Methyloceanibacter caenitepidi Gela4.</title>
        <authorList>
            <person name="Takeuchi M."/>
            <person name="Susumu S."/>
            <person name="Kamagata Y."/>
            <person name="Oshima K."/>
            <person name="Hattori M."/>
            <person name="Iwasaki W."/>
        </authorList>
    </citation>
    <scope>NUCLEOTIDE SEQUENCE [LARGE SCALE GENOMIC DNA]</scope>
    <source>
        <strain evidence="7 8">Gela4</strain>
    </source>
</reference>
<keyword evidence="8" id="KW-1185">Reference proteome</keyword>
<keyword evidence="5" id="KW-0443">Lipid metabolism</keyword>
<protein>
    <submittedName>
        <fullName evidence="7">Cyclopropane-fatty-acyl-phospholipid synthase, plant type</fullName>
        <ecNumber evidence="7">2.1.1.79</ecNumber>
    </submittedName>
</protein>
<comment type="similarity">
    <text evidence="1">Belongs to the CFA/CMAS family.</text>
</comment>
<dbReference type="EMBL" id="AP014648">
    <property type="protein sequence ID" value="BAQ15638.1"/>
    <property type="molecule type" value="Genomic_DNA"/>
</dbReference>
<evidence type="ECO:0000313" key="8">
    <source>
        <dbReference type="Proteomes" id="UP000031643"/>
    </source>
</evidence>
<evidence type="ECO:0000256" key="1">
    <source>
        <dbReference type="ARBA" id="ARBA00010815"/>
    </source>
</evidence>
<accession>A0A0A8JXW0</accession>
<evidence type="ECO:0000313" key="7">
    <source>
        <dbReference type="EMBL" id="BAQ15638.1"/>
    </source>
</evidence>
<dbReference type="GO" id="GO:0008610">
    <property type="term" value="P:lipid biosynthetic process"/>
    <property type="evidence" value="ECO:0007669"/>
    <property type="project" value="InterPro"/>
</dbReference>
<dbReference type="PANTHER" id="PTHR43667:SF2">
    <property type="entry name" value="FATTY ACID C-METHYL TRANSFERASE"/>
    <property type="match status" value="1"/>
</dbReference>
<feature type="active site" evidence="6">
    <location>
        <position position="388"/>
    </location>
</feature>
<dbReference type="PIRSF" id="PIRSF003085">
    <property type="entry name" value="CMAS"/>
    <property type="match status" value="1"/>
</dbReference>
<dbReference type="Proteomes" id="UP000031643">
    <property type="component" value="Chromosome"/>
</dbReference>
<sequence>MTESSIAAARAPLALDLLTRLVVSIGERLLTWQPIGSLSIVLPNGQRVRFGNERPHDAVLTLKNYRVLRKSFRRGALGFAESYMDGDIDCSDLVGLFRFVLRNQAALNDSGRSLFSTSVLDRIGHFQRRNTRQGSRRNITEHYDLGNAFFKTWLDDQMLYSSALYEDGTTTLEAAQEAKLDAILDSLDLEPGMSMLEIGSGWGALALAAARDRGVSVRGITLSHEQLARARARAKLEGLDDLVRFDLEDYRDTTGQYDRVVSVEMIEAVGEQNWPHYFRTLRDRLRPGGVATLQAITIGEEHFEVYRNQPDFIQRYIFPGGMLPTKTILADQARAAGFRYEPVLAFGPSYARTLFEWRARFEAAWPEIERLGFDERFRRKWRYYLAYCEAGFLEGSIDVGLYRLTRD</sequence>
<name>A0A0A8JXW0_9HYPH</name>
<dbReference type="OrthoDB" id="9782855at2"/>
<organism evidence="7 8">
    <name type="scientific">Methyloceanibacter caenitepidi</name>
    <dbReference type="NCBI Taxonomy" id="1384459"/>
    <lineage>
        <taxon>Bacteria</taxon>
        <taxon>Pseudomonadati</taxon>
        <taxon>Pseudomonadota</taxon>
        <taxon>Alphaproteobacteria</taxon>
        <taxon>Hyphomicrobiales</taxon>
        <taxon>Hyphomicrobiaceae</taxon>
        <taxon>Methyloceanibacter</taxon>
    </lineage>
</organism>
<dbReference type="InterPro" id="IPR029063">
    <property type="entry name" value="SAM-dependent_MTases_sf"/>
</dbReference>
<evidence type="ECO:0000256" key="2">
    <source>
        <dbReference type="ARBA" id="ARBA00022603"/>
    </source>
</evidence>
<dbReference type="STRING" id="1384459.GL4_0168"/>
<dbReference type="PANTHER" id="PTHR43667">
    <property type="entry name" value="CYCLOPROPANE-FATTY-ACYL-PHOSPHOLIPID SYNTHASE"/>
    <property type="match status" value="1"/>
</dbReference>
<dbReference type="HOGENOM" id="CLU_026434_0_2_5"/>
<evidence type="ECO:0000256" key="3">
    <source>
        <dbReference type="ARBA" id="ARBA00022679"/>
    </source>
</evidence>